<evidence type="ECO:0000313" key="2">
    <source>
        <dbReference type="EnsemblMetazoa" id="G6812.1:cds"/>
    </source>
</evidence>
<organism evidence="2 3">
    <name type="scientific">Magallana gigas</name>
    <name type="common">Pacific oyster</name>
    <name type="synonym">Crassostrea gigas</name>
    <dbReference type="NCBI Taxonomy" id="29159"/>
    <lineage>
        <taxon>Eukaryota</taxon>
        <taxon>Metazoa</taxon>
        <taxon>Spiralia</taxon>
        <taxon>Lophotrochozoa</taxon>
        <taxon>Mollusca</taxon>
        <taxon>Bivalvia</taxon>
        <taxon>Autobranchia</taxon>
        <taxon>Pteriomorphia</taxon>
        <taxon>Ostreida</taxon>
        <taxon>Ostreoidea</taxon>
        <taxon>Ostreidae</taxon>
        <taxon>Magallana</taxon>
    </lineage>
</organism>
<keyword evidence="3" id="KW-1185">Reference proteome</keyword>
<dbReference type="AlphaFoldDB" id="A0A8W8NPV5"/>
<keyword evidence="1" id="KW-0472">Membrane</keyword>
<feature type="transmembrane region" description="Helical" evidence="1">
    <location>
        <begin position="137"/>
        <end position="162"/>
    </location>
</feature>
<accession>A0A8W8NPV5</accession>
<proteinExistence type="predicted"/>
<sequence>MNKLNRCLSGDVDSVEMYILPEELDPGEGREFRNLEKSYQSTSDITHRSNYNAGEISSGERYSGNGEDIERYTKLPGCTKHGPDMKEEAAIERRGGLCPSRVGQCQDKADPQGEEEPAYCSYCGIHVWRFTSKSFRFLVLLSLSASAFVQGMVVNGFVNVVISNIERRY</sequence>
<keyword evidence="1" id="KW-1133">Transmembrane helix</keyword>
<keyword evidence="1" id="KW-0812">Transmembrane</keyword>
<evidence type="ECO:0000313" key="3">
    <source>
        <dbReference type="Proteomes" id="UP000005408"/>
    </source>
</evidence>
<protein>
    <submittedName>
        <fullName evidence="2">Uncharacterized protein</fullName>
    </submittedName>
</protein>
<reference evidence="2" key="1">
    <citation type="submission" date="2022-08" db="UniProtKB">
        <authorList>
            <consortium name="EnsemblMetazoa"/>
        </authorList>
    </citation>
    <scope>IDENTIFICATION</scope>
    <source>
        <strain evidence="2">05x7-T-G4-1.051#20</strain>
    </source>
</reference>
<dbReference type="EnsemblMetazoa" id="G6812.1">
    <property type="protein sequence ID" value="G6812.1:cds"/>
    <property type="gene ID" value="G6812"/>
</dbReference>
<name>A0A8W8NPV5_MAGGI</name>
<dbReference type="Proteomes" id="UP000005408">
    <property type="component" value="Unassembled WGS sequence"/>
</dbReference>
<evidence type="ECO:0000256" key="1">
    <source>
        <dbReference type="SAM" id="Phobius"/>
    </source>
</evidence>